<dbReference type="OrthoDB" id="259831at2"/>
<dbReference type="EMBL" id="CP002738">
    <property type="protein sequence ID" value="AEF99823.1"/>
    <property type="molecule type" value="Genomic_DNA"/>
</dbReference>
<dbReference type="GO" id="GO:0004519">
    <property type="term" value="F:endonuclease activity"/>
    <property type="evidence" value="ECO:0007669"/>
    <property type="project" value="InterPro"/>
</dbReference>
<dbReference type="HOGENOM" id="CLU_108958_0_1_6"/>
<dbReference type="CDD" id="cd09739">
    <property type="entry name" value="Cas6_I-F"/>
    <property type="match status" value="1"/>
</dbReference>
<reference key="2">
    <citation type="submission" date="2011-05" db="EMBL/GenBank/DDBJ databases">
        <title>Complete genome sequence of the aerobic marine methanotroph Methylomonas methanica MC09.</title>
        <authorList>
            <person name="Boden R."/>
            <person name="Cunliffe M."/>
            <person name="Scanlan J."/>
            <person name="Moussard H."/>
            <person name="Kits K.D."/>
            <person name="Klotz M."/>
            <person name="Jetten M."/>
            <person name="Vuilleumier S."/>
            <person name="Han J."/>
            <person name="Peters L."/>
            <person name="Mikhailova N."/>
            <person name="Teshima H."/>
            <person name="Tapia R."/>
            <person name="Kyrpides N."/>
            <person name="Ivanova N."/>
            <person name="Pagani I."/>
            <person name="Cheng J.-F."/>
            <person name="Goodwin L."/>
            <person name="Han C."/>
            <person name="Hauser L."/>
            <person name="Land M."/>
            <person name="Lapidus A."/>
            <person name="Lucas S."/>
            <person name="Pitluck S."/>
            <person name="Woyke T."/>
            <person name="Stein L.Y."/>
            <person name="Murrell C."/>
        </authorList>
    </citation>
    <scope>NUCLEOTIDE SEQUENCE</scope>
    <source>
        <strain>MC09</strain>
    </source>
</reference>
<dbReference type="GO" id="GO:0043571">
    <property type="term" value="P:maintenance of CRISPR repeat elements"/>
    <property type="evidence" value="ECO:0007669"/>
    <property type="project" value="InterPro"/>
</dbReference>
<gene>
    <name evidence="1" type="ordered locus">Metme_1400</name>
</gene>
<keyword evidence="2" id="KW-1185">Reference proteome</keyword>
<dbReference type="InterPro" id="IPR042564">
    <property type="entry name" value="CRISPR-Cas6/Csy4_sf"/>
</dbReference>
<dbReference type="KEGG" id="mmt:Metme_1400"/>
<dbReference type="NCBIfam" id="TIGR02563">
    <property type="entry name" value="cas_Csy4"/>
    <property type="match status" value="2"/>
</dbReference>
<reference evidence="1 2" key="1">
    <citation type="journal article" date="2011" name="J. Bacteriol.">
        <title>Complete Genome Sequence of the Aerobic Marine Methanotroph Methylomonas methanica MC09.</title>
        <authorList>
            <person name="Boden R."/>
            <person name="Cunliffe M."/>
            <person name="Scanlan J."/>
            <person name="Moussard H."/>
            <person name="Kits K.D."/>
            <person name="Klotz M.G."/>
            <person name="Jetten M.S."/>
            <person name="Vuilleumier S."/>
            <person name="Han J."/>
            <person name="Peters L."/>
            <person name="Mikhailova N."/>
            <person name="Teshima H."/>
            <person name="Tapia R."/>
            <person name="Kyrpides N."/>
            <person name="Ivanova N."/>
            <person name="Pagani I."/>
            <person name="Cheng J.F."/>
            <person name="Goodwin L."/>
            <person name="Han C."/>
            <person name="Hauser L."/>
            <person name="Land M.L."/>
            <person name="Lapidus A."/>
            <person name="Lucas S."/>
            <person name="Pitluck S."/>
            <person name="Woyke T."/>
            <person name="Stein L."/>
            <person name="Murrell J.C."/>
        </authorList>
    </citation>
    <scope>NUCLEOTIDE SEQUENCE [LARGE SCALE GENOMIC DNA]</scope>
    <source>
        <strain evidence="1 2">MC09</strain>
    </source>
</reference>
<reference evidence="2" key="3">
    <citation type="submission" date="2011-05" db="EMBL/GenBank/DDBJ databases">
        <title>Complete sequence of Methylomonas methanica MC09.</title>
        <authorList>
            <consortium name="US DOE Joint Genome Institute"/>
            <person name="Lucas S."/>
            <person name="Han J."/>
            <person name="Lapidus A."/>
            <person name="Cheng J.-F."/>
            <person name="Goodwin L."/>
            <person name="Pitluck S."/>
            <person name="Peters L."/>
            <person name="Mikhailova N."/>
            <person name="Teshima H."/>
            <person name="Han C."/>
            <person name="Tapia R."/>
            <person name="Land M."/>
            <person name="Hauser L."/>
            <person name="Kyrpides N."/>
            <person name="Ivanova N."/>
            <person name="Pagani I."/>
            <person name="Stein L."/>
            <person name="Woyke T."/>
        </authorList>
    </citation>
    <scope>NUCLEOTIDE SEQUENCE [LARGE SCALE GENOMIC DNA]</scope>
    <source>
        <strain evidence="2">MC09</strain>
    </source>
</reference>
<dbReference type="Proteomes" id="UP000008888">
    <property type="component" value="Chromosome"/>
</dbReference>
<dbReference type="STRING" id="857087.Metme_1400"/>
<name>F9ZYW8_METMM</name>
<dbReference type="RefSeq" id="WP_013818083.1">
    <property type="nucleotide sequence ID" value="NC_015572.1"/>
</dbReference>
<dbReference type="InterPro" id="IPR013396">
    <property type="entry name" value="CRISPR-assoc_prot_Csy4"/>
</dbReference>
<organism evidence="1 2">
    <name type="scientific">Methylomonas methanica (strain DSM 25384 / MC09)</name>
    <dbReference type="NCBI Taxonomy" id="857087"/>
    <lineage>
        <taxon>Bacteria</taxon>
        <taxon>Pseudomonadati</taxon>
        <taxon>Pseudomonadota</taxon>
        <taxon>Gammaproteobacteria</taxon>
        <taxon>Methylococcales</taxon>
        <taxon>Methylococcaceae</taxon>
        <taxon>Methylomonas</taxon>
    </lineage>
</organism>
<protein>
    <submittedName>
        <fullName evidence="1">CRISPR-associated protein, Csy4 family</fullName>
    </submittedName>
</protein>
<proteinExistence type="predicted"/>
<evidence type="ECO:0000313" key="2">
    <source>
        <dbReference type="Proteomes" id="UP000008888"/>
    </source>
</evidence>
<dbReference type="AlphaFoldDB" id="F9ZYW8"/>
<accession>F9ZYW8</accession>
<dbReference type="Pfam" id="PF09618">
    <property type="entry name" value="Cas_Csy4"/>
    <property type="match status" value="1"/>
</dbReference>
<dbReference type="eggNOG" id="ENOG5032RVU">
    <property type="taxonomic scope" value="Bacteria"/>
</dbReference>
<evidence type="ECO:0000313" key="1">
    <source>
        <dbReference type="EMBL" id="AEF99823.1"/>
    </source>
</evidence>
<dbReference type="Gene3D" id="3.30.70.2540">
    <property type="entry name" value="CRISPR-associated endoribonuclease Cas6/Csy4"/>
    <property type="match status" value="1"/>
</dbReference>
<sequence length="213" mass="23767">MHIYLEITLLPNPEIGLNFLWSKVFQQLHLGFVEMQGGEGRSPIGVGFPKYWIKDAKFGLGDKCRLFAADEASLERFAAPQRLARLSDYVHCTGIRPVPEKLSGYAVYRRERPKTNPERLARRYAKRHGLDLETALNTTVELKAPVGDAVYPATFRYADMAIPSVALPFIRLQSLSGGQTFCLWIAKTEVAEPVVGRFSTYGLSSSAATVPEF</sequence>